<protein>
    <submittedName>
        <fullName evidence="4">Pyridoxal phosphate-dependent transferase</fullName>
    </submittedName>
</protein>
<dbReference type="InterPro" id="IPR015424">
    <property type="entry name" value="PyrdxlP-dep_Trfase"/>
</dbReference>
<dbReference type="EMBL" id="JAGSXJ010000048">
    <property type="protein sequence ID" value="KAH6661957.1"/>
    <property type="molecule type" value="Genomic_DNA"/>
</dbReference>
<dbReference type="Gene3D" id="3.40.640.10">
    <property type="entry name" value="Type I PLP-dependent aspartate aminotransferase-like (Major domain)"/>
    <property type="match status" value="1"/>
</dbReference>
<dbReference type="Pfam" id="PF01053">
    <property type="entry name" value="Cys_Met_Meta_PP"/>
    <property type="match status" value="1"/>
</dbReference>
<sequence length="545" mass="60829">MSLKITTPFGEAVPPAPRHAVTVHMGGWDIIEKYGADSSSVIPLFKNAYPRMKCHRDILQLSGAVLAYTQVDGADCLLFSSLQSARECVEFSTSSKRDNGQDMQPVPPELMSIRSFVVKDLFHAVIFPSEYKLVVSKFWSTPGAGISSRFAETNLERAQHLREVSTSESERLDSSRAAFDGSVHQEIRERIRSYLMRAPKDPQQTAFPATSDIYLYQTGMASIYKPHRYMLELSPGVTVLFGMAFMNTLNIFQDYGPGFEFFGNGSDNDLDRLEQFLRESRARGRRVQAIWAEFPSNPLLVTPDIMRLRQLATEYNVVLGIDDTIGSWANIDITGMADILVTSVTKSFNGYADVIAGCAILNPASLKYDLLKPLFKKCYIPELYVADAQAIEKNSRDYLQRSTQLNANAAAIVHYLQSCADDPKCSVRKVHYPSVNASRKHYEAVMRPATAEFSPGYGCLLSVELADIPTTHVFYENLNVHKSVHLGAPFTLAFAYTMCPYAKNLSWTAGYGMLPTQIRISAGLEDTETLLEDFRIAVEAADRKM</sequence>
<dbReference type="Gene3D" id="3.90.1150.10">
    <property type="entry name" value="Aspartate Aminotransferase, domain 1"/>
    <property type="match status" value="1"/>
</dbReference>
<dbReference type="GO" id="GO:0003962">
    <property type="term" value="F:cystathionine gamma-synthase activity"/>
    <property type="evidence" value="ECO:0007669"/>
    <property type="project" value="TreeGrafter"/>
</dbReference>
<dbReference type="InterPro" id="IPR051750">
    <property type="entry name" value="Trans-sulfuration_enzymes"/>
</dbReference>
<evidence type="ECO:0000256" key="1">
    <source>
        <dbReference type="ARBA" id="ARBA00001933"/>
    </source>
</evidence>
<dbReference type="InterPro" id="IPR015422">
    <property type="entry name" value="PyrdxlP-dep_Trfase_small"/>
</dbReference>
<dbReference type="SUPFAM" id="SSF53383">
    <property type="entry name" value="PLP-dependent transferases"/>
    <property type="match status" value="1"/>
</dbReference>
<dbReference type="PANTHER" id="PTHR42699:SF1">
    <property type="entry name" value="CYSTATHIONINE GAMMA-SYNTHASE-RELATED"/>
    <property type="match status" value="1"/>
</dbReference>
<dbReference type="InterPro" id="IPR015421">
    <property type="entry name" value="PyrdxlP-dep_Trfase_major"/>
</dbReference>
<dbReference type="AlphaFoldDB" id="A0A9P8V0N9"/>
<gene>
    <name evidence="4" type="ORF">F5X68DRAFT_266273</name>
</gene>
<dbReference type="Proteomes" id="UP000770015">
    <property type="component" value="Unassembled WGS sequence"/>
</dbReference>
<dbReference type="GO" id="GO:0030170">
    <property type="term" value="F:pyridoxal phosphate binding"/>
    <property type="evidence" value="ECO:0007669"/>
    <property type="project" value="InterPro"/>
</dbReference>
<organism evidence="4 5">
    <name type="scientific">Plectosphaerella plurivora</name>
    <dbReference type="NCBI Taxonomy" id="936078"/>
    <lineage>
        <taxon>Eukaryota</taxon>
        <taxon>Fungi</taxon>
        <taxon>Dikarya</taxon>
        <taxon>Ascomycota</taxon>
        <taxon>Pezizomycotina</taxon>
        <taxon>Sordariomycetes</taxon>
        <taxon>Hypocreomycetidae</taxon>
        <taxon>Glomerellales</taxon>
        <taxon>Plectosphaerellaceae</taxon>
        <taxon>Plectosphaerella</taxon>
    </lineage>
</organism>
<evidence type="ECO:0000256" key="2">
    <source>
        <dbReference type="ARBA" id="ARBA00022898"/>
    </source>
</evidence>
<accession>A0A9P8V0N9</accession>
<evidence type="ECO:0000313" key="4">
    <source>
        <dbReference type="EMBL" id="KAH6661957.1"/>
    </source>
</evidence>
<dbReference type="GO" id="GO:0019346">
    <property type="term" value="P:transsulfuration"/>
    <property type="evidence" value="ECO:0007669"/>
    <property type="project" value="InterPro"/>
</dbReference>
<reference evidence="4" key="1">
    <citation type="journal article" date="2021" name="Nat. Commun.">
        <title>Genetic determinants of endophytism in the Arabidopsis root mycobiome.</title>
        <authorList>
            <person name="Mesny F."/>
            <person name="Miyauchi S."/>
            <person name="Thiergart T."/>
            <person name="Pickel B."/>
            <person name="Atanasova L."/>
            <person name="Karlsson M."/>
            <person name="Huettel B."/>
            <person name="Barry K.W."/>
            <person name="Haridas S."/>
            <person name="Chen C."/>
            <person name="Bauer D."/>
            <person name="Andreopoulos W."/>
            <person name="Pangilinan J."/>
            <person name="LaButti K."/>
            <person name="Riley R."/>
            <person name="Lipzen A."/>
            <person name="Clum A."/>
            <person name="Drula E."/>
            <person name="Henrissat B."/>
            <person name="Kohler A."/>
            <person name="Grigoriev I.V."/>
            <person name="Martin F.M."/>
            <person name="Hacquard S."/>
        </authorList>
    </citation>
    <scope>NUCLEOTIDE SEQUENCE</scope>
    <source>
        <strain evidence="4">MPI-SDFR-AT-0117</strain>
    </source>
</reference>
<dbReference type="InterPro" id="IPR000277">
    <property type="entry name" value="Cys/Met-Metab_PyrdxlP-dep_enz"/>
</dbReference>
<keyword evidence="5" id="KW-1185">Reference proteome</keyword>
<dbReference type="OrthoDB" id="10047078at2759"/>
<comment type="similarity">
    <text evidence="3">Belongs to the trans-sulfuration enzymes family.</text>
</comment>
<evidence type="ECO:0000313" key="5">
    <source>
        <dbReference type="Proteomes" id="UP000770015"/>
    </source>
</evidence>
<comment type="caution">
    <text evidence="4">The sequence shown here is derived from an EMBL/GenBank/DDBJ whole genome shotgun (WGS) entry which is preliminary data.</text>
</comment>
<name>A0A9P8V0N9_9PEZI</name>
<keyword evidence="2 3" id="KW-0663">Pyridoxal phosphate</keyword>
<evidence type="ECO:0000256" key="3">
    <source>
        <dbReference type="RuleBase" id="RU362118"/>
    </source>
</evidence>
<comment type="cofactor">
    <cofactor evidence="1 3">
        <name>pyridoxal 5'-phosphate</name>
        <dbReference type="ChEBI" id="CHEBI:597326"/>
    </cofactor>
</comment>
<proteinExistence type="inferred from homology"/>
<dbReference type="PANTHER" id="PTHR42699">
    <property type="match status" value="1"/>
</dbReference>
<keyword evidence="4" id="KW-0808">Transferase</keyword>